<accession>V5UQH1</accession>
<dbReference type="Proteomes" id="UP000018810">
    <property type="component" value="Segment"/>
</dbReference>
<dbReference type="OrthoDB" id="39987at10239"/>
<dbReference type="EMBL" id="KF728385">
    <property type="protein sequence ID" value="AHB79781.1"/>
    <property type="molecule type" value="Genomic_DNA"/>
</dbReference>
<protein>
    <submittedName>
        <fullName evidence="1">Uncharacterized protein</fullName>
    </submittedName>
</protein>
<name>V5UQH1_9CAUD</name>
<dbReference type="RefSeq" id="YP_009008935.1">
    <property type="nucleotide sequence ID" value="NC_023595.2"/>
</dbReference>
<reference evidence="1 2" key="1">
    <citation type="journal article" date="2014" name="Virus Genes">
        <title>Genome analysis of Enterococcus faecalis bacteriophage IME-EF3 harboring a putative metallo-beta-lactamase gene.</title>
        <authorList>
            <person name="Li X."/>
            <person name="Ding P."/>
            <person name="Han C."/>
            <person name="Fan H."/>
            <person name="Wang Y."/>
            <person name="Mi Z."/>
            <person name="Feng F."/>
            <person name="Tong Y."/>
        </authorList>
    </citation>
    <scope>NUCLEOTIDE SEQUENCE [LARGE SCALE GENOMIC DNA]</scope>
</reference>
<proteinExistence type="predicted"/>
<dbReference type="GeneID" id="18500612"/>
<evidence type="ECO:0000313" key="1">
    <source>
        <dbReference type="EMBL" id="AHB79781.1"/>
    </source>
</evidence>
<sequence>METEKSINLTQTDFLNIIDMMDTYIMKVGFYNVSESFKETIKKIVEGEENFYEE</sequence>
<organism evidence="1 2">
    <name type="scientific">Enterococcus phage IME_EF3</name>
    <dbReference type="NCBI Taxonomy" id="1416012"/>
    <lineage>
        <taxon>Viruses</taxon>
        <taxon>Duplodnaviria</taxon>
        <taxon>Heunggongvirae</taxon>
        <taxon>Uroviricota</taxon>
        <taxon>Caudoviricetes</taxon>
        <taxon>Efquatrovirus</taxon>
        <taxon>Efquatrovirus EF3</taxon>
    </lineage>
</organism>
<keyword evidence="2" id="KW-1185">Reference proteome</keyword>
<evidence type="ECO:0000313" key="2">
    <source>
        <dbReference type="Proteomes" id="UP000018810"/>
    </source>
</evidence>
<dbReference type="KEGG" id="vg:18500612"/>